<dbReference type="EMBL" id="CXWD01000004">
    <property type="protein sequence ID" value="CTQ67352.1"/>
    <property type="molecule type" value="Genomic_DNA"/>
</dbReference>
<evidence type="ECO:0000256" key="10">
    <source>
        <dbReference type="ARBA" id="ARBA00022833"/>
    </source>
</evidence>
<dbReference type="InterPro" id="IPR012779">
    <property type="entry name" value="Peptidase_M1_pepN"/>
</dbReference>
<dbReference type="Pfam" id="PF17900">
    <property type="entry name" value="Peptidase_M1_N"/>
    <property type="match status" value="1"/>
</dbReference>
<keyword evidence="18" id="KW-1185">Reference proteome</keyword>
<dbReference type="GO" id="GO:0006508">
    <property type="term" value="P:proteolysis"/>
    <property type="evidence" value="ECO:0007669"/>
    <property type="project" value="UniProtKB-UniRule"/>
</dbReference>
<dbReference type="Pfam" id="PF01433">
    <property type="entry name" value="Peptidase_M1"/>
    <property type="match status" value="1"/>
</dbReference>
<dbReference type="InterPro" id="IPR045357">
    <property type="entry name" value="Aminopeptidase_N-like_N"/>
</dbReference>
<dbReference type="PRINTS" id="PR00756">
    <property type="entry name" value="ALADIPTASE"/>
</dbReference>
<feature type="domain" description="Aminopeptidase N-like N-terminal" evidence="16">
    <location>
        <begin position="92"/>
        <end position="193"/>
    </location>
</feature>
<evidence type="ECO:0000259" key="15">
    <source>
        <dbReference type="Pfam" id="PF17432"/>
    </source>
</evidence>
<dbReference type="EC" id="3.4.11.2" evidence="4 12"/>
<dbReference type="Gene3D" id="3.30.2010.30">
    <property type="match status" value="1"/>
</dbReference>
<dbReference type="GO" id="GO:0008270">
    <property type="term" value="F:zinc ion binding"/>
    <property type="evidence" value="ECO:0007669"/>
    <property type="project" value="InterPro"/>
</dbReference>
<evidence type="ECO:0000256" key="1">
    <source>
        <dbReference type="ARBA" id="ARBA00000098"/>
    </source>
</evidence>
<evidence type="ECO:0000313" key="17">
    <source>
        <dbReference type="EMBL" id="CTQ67352.1"/>
    </source>
</evidence>
<keyword evidence="9 17" id="KW-0378">Hydrolase</keyword>
<dbReference type="GO" id="GO:0008237">
    <property type="term" value="F:metallopeptidase activity"/>
    <property type="evidence" value="ECO:0007669"/>
    <property type="project" value="UniProtKB-UniRule"/>
</dbReference>
<evidence type="ECO:0000256" key="8">
    <source>
        <dbReference type="ARBA" id="ARBA00022723"/>
    </source>
</evidence>
<evidence type="ECO:0000256" key="2">
    <source>
        <dbReference type="ARBA" id="ARBA00001947"/>
    </source>
</evidence>
<dbReference type="GO" id="GO:0016285">
    <property type="term" value="F:alanyl aminopeptidase activity"/>
    <property type="evidence" value="ECO:0007669"/>
    <property type="project" value="UniProtKB-EC"/>
</dbReference>
<evidence type="ECO:0000313" key="18">
    <source>
        <dbReference type="Proteomes" id="UP000053235"/>
    </source>
</evidence>
<comment type="similarity">
    <text evidence="3">Belongs to the peptidase M1 family.</text>
</comment>
<dbReference type="SUPFAM" id="SSF55486">
    <property type="entry name" value="Metalloproteases ('zincins'), catalytic domain"/>
    <property type="match status" value="1"/>
</dbReference>
<comment type="catalytic activity">
    <reaction evidence="1">
        <text>Release of an N-terminal amino acid, Xaa-|-Yaa- from a peptide, amide or arylamide. Xaa is preferably Ala, but may be most amino acids including Pro (slow action). When a terminal hydrophobic residue is followed by a prolyl residue, the two may be released as an intact Xaa-Pro dipeptide.</text>
        <dbReference type="EC" id="3.4.11.2"/>
    </reaction>
</comment>
<dbReference type="InterPro" id="IPR027268">
    <property type="entry name" value="Peptidase_M4/M1_CTD_sf"/>
</dbReference>
<dbReference type="InterPro" id="IPR037144">
    <property type="entry name" value="Peptidase_M1_pepN_C_sf"/>
</dbReference>
<dbReference type="InterPro" id="IPR038438">
    <property type="entry name" value="PepN_Ig-like_sf"/>
</dbReference>
<comment type="cofactor">
    <cofactor evidence="2">
        <name>Zn(2+)</name>
        <dbReference type="ChEBI" id="CHEBI:29105"/>
    </cofactor>
</comment>
<dbReference type="InterPro" id="IPR024601">
    <property type="entry name" value="Peptidase_M1_pepN_C"/>
</dbReference>
<evidence type="ECO:0000256" key="6">
    <source>
        <dbReference type="ARBA" id="ARBA00022438"/>
    </source>
</evidence>
<evidence type="ECO:0000256" key="5">
    <source>
        <dbReference type="ARBA" id="ARBA00015611"/>
    </source>
</evidence>
<dbReference type="Pfam" id="PF11940">
    <property type="entry name" value="DUF3458"/>
    <property type="match status" value="1"/>
</dbReference>
<dbReference type="AlphaFoldDB" id="A0A0M6ZYV5"/>
<dbReference type="InterPro" id="IPR001930">
    <property type="entry name" value="Peptidase_M1"/>
</dbReference>
<evidence type="ECO:0000256" key="4">
    <source>
        <dbReference type="ARBA" id="ARBA00012564"/>
    </source>
</evidence>
<dbReference type="SUPFAM" id="SSF63737">
    <property type="entry name" value="Leukotriene A4 hydrolase N-terminal domain"/>
    <property type="match status" value="1"/>
</dbReference>
<dbReference type="PANTHER" id="PTHR46322:SF1">
    <property type="entry name" value="PUROMYCIN-SENSITIVE AMINOPEPTIDASE"/>
    <property type="match status" value="1"/>
</dbReference>
<dbReference type="Pfam" id="PF17432">
    <property type="entry name" value="DUF3458_C"/>
    <property type="match status" value="1"/>
</dbReference>
<evidence type="ECO:0000259" key="16">
    <source>
        <dbReference type="Pfam" id="PF17900"/>
    </source>
</evidence>
<protein>
    <recommendedName>
        <fullName evidence="5 12">Aminopeptidase N</fullName>
        <ecNumber evidence="4 12">3.4.11.2</ecNumber>
    </recommendedName>
</protein>
<dbReference type="STRING" id="388408.LAX5112_01346"/>
<dbReference type="CDD" id="cd09600">
    <property type="entry name" value="M1_APN"/>
    <property type="match status" value="1"/>
</dbReference>
<feature type="domain" description="Peptidase M1 alanyl aminopeptidase Ig-like fold" evidence="14">
    <location>
        <begin position="451"/>
        <end position="553"/>
    </location>
</feature>
<proteinExistence type="inferred from homology"/>
<evidence type="ECO:0000256" key="12">
    <source>
        <dbReference type="NCBIfam" id="TIGR02414"/>
    </source>
</evidence>
<keyword evidence="6 17" id="KW-0031">Aminopeptidase</keyword>
<dbReference type="NCBIfam" id="TIGR02414">
    <property type="entry name" value="pepN_proteo"/>
    <property type="match status" value="1"/>
</dbReference>
<keyword evidence="11" id="KW-0482">Metalloprotease</keyword>
<keyword evidence="8" id="KW-0479">Metal-binding</keyword>
<dbReference type="Gene3D" id="2.60.40.1730">
    <property type="entry name" value="tricorn interacting facor f3 domain"/>
    <property type="match status" value="1"/>
</dbReference>
<dbReference type="RefSeq" id="WP_055671161.1">
    <property type="nucleotide sequence ID" value="NZ_CXWD01000004.1"/>
</dbReference>
<evidence type="ECO:0000256" key="3">
    <source>
        <dbReference type="ARBA" id="ARBA00010136"/>
    </source>
</evidence>
<dbReference type="InterPro" id="IPR014782">
    <property type="entry name" value="Peptidase_M1_dom"/>
</dbReference>
<accession>A0A0M6ZYV5</accession>
<keyword evidence="7" id="KW-0645">Protease</keyword>
<dbReference type="FunFam" id="3.30.2010.30:FF:000002">
    <property type="entry name" value="Putative aminopeptidase N"/>
    <property type="match status" value="1"/>
</dbReference>
<evidence type="ECO:0000259" key="14">
    <source>
        <dbReference type="Pfam" id="PF11940"/>
    </source>
</evidence>
<dbReference type="PANTHER" id="PTHR46322">
    <property type="entry name" value="PUROMYCIN-SENSITIVE AMINOPEPTIDASE"/>
    <property type="match status" value="1"/>
</dbReference>
<evidence type="ECO:0000256" key="9">
    <source>
        <dbReference type="ARBA" id="ARBA00022801"/>
    </source>
</evidence>
<dbReference type="Gene3D" id="2.60.40.1840">
    <property type="match status" value="1"/>
</dbReference>
<reference evidence="18" key="1">
    <citation type="submission" date="2015-07" db="EMBL/GenBank/DDBJ databases">
        <authorList>
            <person name="Rodrigo-Torres Lidia"/>
            <person name="Arahal R.David."/>
        </authorList>
    </citation>
    <scope>NUCLEOTIDE SEQUENCE [LARGE SCALE GENOMIC DNA]</scope>
    <source>
        <strain evidence="18">CECT 5112</strain>
    </source>
</reference>
<dbReference type="Gene3D" id="1.25.50.10">
    <property type="entry name" value="Peptidase M1, alanyl aminopeptidase, C-terminal domain"/>
    <property type="match status" value="1"/>
</dbReference>
<keyword evidence="10" id="KW-0862">Zinc</keyword>
<dbReference type="Gene3D" id="1.10.390.10">
    <property type="entry name" value="Neutral Protease Domain 2"/>
    <property type="match status" value="1"/>
</dbReference>
<feature type="domain" description="Peptidase M1 membrane alanine aminopeptidase" evidence="13">
    <location>
        <begin position="232"/>
        <end position="443"/>
    </location>
</feature>
<dbReference type="InterPro" id="IPR035414">
    <property type="entry name" value="Peptidase_M1_pepN_Ig-like"/>
</dbReference>
<dbReference type="Proteomes" id="UP000053235">
    <property type="component" value="Unassembled WGS sequence"/>
</dbReference>
<name>A0A0M6ZYV5_9HYPH</name>
<dbReference type="InterPro" id="IPR042097">
    <property type="entry name" value="Aminopeptidase_N-like_N_sf"/>
</dbReference>
<dbReference type="OrthoDB" id="100605at2"/>
<evidence type="ECO:0000256" key="7">
    <source>
        <dbReference type="ARBA" id="ARBA00022670"/>
    </source>
</evidence>
<evidence type="ECO:0000259" key="13">
    <source>
        <dbReference type="Pfam" id="PF01433"/>
    </source>
</evidence>
<organism evidence="17 18">
    <name type="scientific">Roseibium alexandrii</name>
    <dbReference type="NCBI Taxonomy" id="388408"/>
    <lineage>
        <taxon>Bacteria</taxon>
        <taxon>Pseudomonadati</taxon>
        <taxon>Pseudomonadota</taxon>
        <taxon>Alphaproteobacteria</taxon>
        <taxon>Hyphomicrobiales</taxon>
        <taxon>Stappiaceae</taxon>
        <taxon>Roseibium</taxon>
    </lineage>
</organism>
<sequence>MPSETPTTIKLEDYQPPAYRIETANLNVLLDPTATQVIAELKVVRQPDTKPGVPLILDGDNLKLLSIAVDGAPLQSNAYDVTPSALELTPPTGDTFTLTITTELNPDANTQLMGLYRSSGTYCTQCEADGFRRITYFPDRPDVLSVYTVRLEAPRDACPVLLSNGNLIKTGLVPDTDRHFAIWHDPHPKPAYLFALVAGDLAKITDNFTTASGNPVELNIFVEHGKEALCDWAMDSLKRSMRWDEEAFGREYDLDVFNIVAVSDFNMGAMENKGLNIFNDKYVLADPETATDQDYANIEAVIAHEYFHNWTGNRITCRDWFQLCLKEGLTVFRDQEFSAEMRSRPVKRIADVKLLKMHQFPEDAGPLAHPVRPRSYQEINNFYTATVYEKGAEVVRMLQTLLGEDGFRSGLDLYFNRHDGEATTIEAFLKCFEDATGTDLDQFALWYEQAGTPLVSVNTAHNPKDNSFKLTLSQEIPPLPGQQSAKAAVIPLRFGLLGPDGQDLEITTGDGTKVTGDVILLKRPAQTITFQNVPDAPKVSLLRGFSAPVRLTQDQSADDLAFLAKHDSDAYNRWQAVQTLAIQTLLARTEAVRRKVAFASAVDLVAVLQTVLEDDRLDPALKAQALTLPSETDTAQEVGNNVDPDAIHTARTRLIAEIADELQPLLLPLARDYAKDSAFSPDAASAGKRALSNRALHYHAHSSNPGAVALVNDRFENANNMTDRIMALTLLVHQGFEGAMDALQAFRSRHATSALAMDKLFAARATAPRNETLQVVQDLIADPLYEPSNPNRVRAVLHSFATGNPTQFSRADGKGFNLIAESVLQIDKRNPQVASRLLTSFRSWRALEGRRSSLAESALLRVSSSEELSRDCRDIVDRTLQ</sequence>
<evidence type="ECO:0000256" key="11">
    <source>
        <dbReference type="ARBA" id="ARBA00023049"/>
    </source>
</evidence>
<feature type="domain" description="Peptidase M1 alanyl aminopeptidase C-terminal" evidence="15">
    <location>
        <begin position="558"/>
        <end position="881"/>
    </location>
</feature>
<gene>
    <name evidence="17" type="primary">pepN_1</name>
    <name evidence="17" type="ORF">LAX5112_01346</name>
</gene>